<dbReference type="SUPFAM" id="SSF81343">
    <property type="entry name" value="Fumarate reductase respiratory complex transmembrane subunits"/>
    <property type="match status" value="1"/>
</dbReference>
<feature type="transmembrane region" description="Helical" evidence="2">
    <location>
        <begin position="407"/>
        <end position="428"/>
    </location>
</feature>
<dbReference type="EMBL" id="JARXHW010000020">
    <property type="protein sequence ID" value="MDQ8207870.1"/>
    <property type="molecule type" value="Genomic_DNA"/>
</dbReference>
<reference evidence="3 4" key="1">
    <citation type="submission" date="2023-04" db="EMBL/GenBank/DDBJ databases">
        <title>A novel bacteria isolated from coastal sediment.</title>
        <authorList>
            <person name="Liu X.-J."/>
            <person name="Du Z.-J."/>
        </authorList>
    </citation>
    <scope>NUCLEOTIDE SEQUENCE [LARGE SCALE GENOMIC DNA]</scope>
    <source>
        <strain evidence="3 4">SDUM461003</strain>
    </source>
</reference>
<feature type="transmembrane region" description="Helical" evidence="2">
    <location>
        <begin position="349"/>
        <end position="368"/>
    </location>
</feature>
<proteinExistence type="predicted"/>
<feature type="transmembrane region" description="Helical" evidence="2">
    <location>
        <begin position="278"/>
        <end position="300"/>
    </location>
</feature>
<evidence type="ECO:0000313" key="3">
    <source>
        <dbReference type="EMBL" id="MDQ8207870.1"/>
    </source>
</evidence>
<keyword evidence="2" id="KW-0472">Membrane</keyword>
<evidence type="ECO:0000256" key="1">
    <source>
        <dbReference type="PROSITE-ProRule" id="PRU00339"/>
    </source>
</evidence>
<dbReference type="SMART" id="SM00028">
    <property type="entry name" value="TPR"/>
    <property type="match status" value="4"/>
</dbReference>
<name>A0ABU1AUQ0_9BACT</name>
<dbReference type="RefSeq" id="WP_308950185.1">
    <property type="nucleotide sequence ID" value="NZ_JARXHW010000020.1"/>
</dbReference>
<feature type="repeat" description="TPR" evidence="1">
    <location>
        <begin position="8"/>
        <end position="41"/>
    </location>
</feature>
<organism evidence="3 4">
    <name type="scientific">Thalassobacterium maritimum</name>
    <dbReference type="NCBI Taxonomy" id="3041265"/>
    <lineage>
        <taxon>Bacteria</taxon>
        <taxon>Pseudomonadati</taxon>
        <taxon>Verrucomicrobiota</taxon>
        <taxon>Opitutia</taxon>
        <taxon>Puniceicoccales</taxon>
        <taxon>Coraliomargaritaceae</taxon>
        <taxon>Thalassobacterium</taxon>
    </lineage>
</organism>
<dbReference type="SUPFAM" id="SSF48452">
    <property type="entry name" value="TPR-like"/>
    <property type="match status" value="1"/>
</dbReference>
<accession>A0ABU1AUQ0</accession>
<dbReference type="PANTHER" id="PTHR12558:SF13">
    <property type="entry name" value="CELL DIVISION CYCLE PROTEIN 27 HOMOLOG"/>
    <property type="match status" value="1"/>
</dbReference>
<dbReference type="Gene3D" id="1.25.40.10">
    <property type="entry name" value="Tetratricopeptide repeat domain"/>
    <property type="match status" value="2"/>
</dbReference>
<dbReference type="InterPro" id="IPR019734">
    <property type="entry name" value="TPR_rpt"/>
</dbReference>
<dbReference type="Proteomes" id="UP001225316">
    <property type="component" value="Unassembled WGS sequence"/>
</dbReference>
<dbReference type="Pfam" id="PF13432">
    <property type="entry name" value="TPR_16"/>
    <property type="match status" value="1"/>
</dbReference>
<keyword evidence="2" id="KW-0812">Transmembrane</keyword>
<feature type="transmembrane region" description="Helical" evidence="2">
    <location>
        <begin position="321"/>
        <end position="343"/>
    </location>
</feature>
<dbReference type="PROSITE" id="PS50005">
    <property type="entry name" value="TPR"/>
    <property type="match status" value="1"/>
</dbReference>
<keyword evidence="4" id="KW-1185">Reference proteome</keyword>
<dbReference type="PANTHER" id="PTHR12558">
    <property type="entry name" value="CELL DIVISION CYCLE 16,23,27"/>
    <property type="match status" value="1"/>
</dbReference>
<dbReference type="InterPro" id="IPR034804">
    <property type="entry name" value="SQR/QFR_C/D"/>
</dbReference>
<feature type="transmembrane region" description="Helical" evidence="2">
    <location>
        <begin position="375"/>
        <end position="401"/>
    </location>
</feature>
<sequence length="429" mass="46372">MSDFNSSPEAAYERGCLLRSQHRTDDAIQAFQHALQQAPDHAASLSMLALCWIEKENFAANAIEAAERAVAVEPEDAFARSVLAIALNSGAKSGQKKKIRHALSVAQEATELDPDLDLTHAVEATIQLRLERNAQAEVAARRALAINSENTMAGEALSSALLLQSKSADNEELIEAQLRRNPDDDSTHSSAGWQALMSGEHKKANLHFTEALRLNPMNEHARLGLIESFRARSVPYRLQLRFANFMNQFTSGKQTAILIGGFIFYKIAYNSVSGFSPVLGNVIIGLWLVFALWSHLARGLSTFFIVLDKFARRALRTMERLEGIAVGGCLVMSLLAILSGLVINPTDAGHLALIFLFAGVCNAAALTNDHHTGKFAYYGVATVSTFAAFYFAASIALPAGLPNDSPIFSLGLLAGVAVSWLRGLGVGYS</sequence>
<evidence type="ECO:0000256" key="2">
    <source>
        <dbReference type="SAM" id="Phobius"/>
    </source>
</evidence>
<evidence type="ECO:0000313" key="4">
    <source>
        <dbReference type="Proteomes" id="UP001225316"/>
    </source>
</evidence>
<dbReference type="InterPro" id="IPR011990">
    <property type="entry name" value="TPR-like_helical_dom_sf"/>
</dbReference>
<keyword evidence="2" id="KW-1133">Transmembrane helix</keyword>
<gene>
    <name evidence="3" type="ORF">QEH52_10135</name>
</gene>
<protein>
    <submittedName>
        <fullName evidence="3">Tetratricopeptide repeat protein</fullName>
    </submittedName>
</protein>
<keyword evidence="1" id="KW-0802">TPR repeat</keyword>
<comment type="caution">
    <text evidence="3">The sequence shown here is derived from an EMBL/GenBank/DDBJ whole genome shotgun (WGS) entry which is preliminary data.</text>
</comment>